<accession>A0ABD2JZI8</accession>
<evidence type="ECO:0000259" key="10">
    <source>
        <dbReference type="PROSITE" id="PS50850"/>
    </source>
</evidence>
<keyword evidence="5 9" id="KW-1133">Transmembrane helix</keyword>
<dbReference type="InterPro" id="IPR005829">
    <property type="entry name" value="Sugar_transporter_CS"/>
</dbReference>
<feature type="domain" description="Major facilitator superfamily (MFS) profile" evidence="10">
    <location>
        <begin position="43"/>
        <end position="484"/>
    </location>
</feature>
<dbReference type="PROSITE" id="PS00217">
    <property type="entry name" value="SUGAR_TRANSPORT_2"/>
    <property type="match status" value="1"/>
</dbReference>
<organism evidence="11 12">
    <name type="scientific">Heterodera schachtii</name>
    <name type="common">Sugarbeet cyst nematode worm</name>
    <name type="synonym">Tylenchus schachtii</name>
    <dbReference type="NCBI Taxonomy" id="97005"/>
    <lineage>
        <taxon>Eukaryota</taxon>
        <taxon>Metazoa</taxon>
        <taxon>Ecdysozoa</taxon>
        <taxon>Nematoda</taxon>
        <taxon>Chromadorea</taxon>
        <taxon>Rhabditida</taxon>
        <taxon>Tylenchina</taxon>
        <taxon>Tylenchomorpha</taxon>
        <taxon>Tylenchoidea</taxon>
        <taxon>Heteroderidae</taxon>
        <taxon>Heteroderinae</taxon>
        <taxon>Heterodera</taxon>
    </lineage>
</organism>
<evidence type="ECO:0000313" key="11">
    <source>
        <dbReference type="EMBL" id="KAL3096041.1"/>
    </source>
</evidence>
<proteinExistence type="inferred from homology"/>
<feature type="transmembrane region" description="Helical" evidence="9">
    <location>
        <begin position="43"/>
        <end position="67"/>
    </location>
</feature>
<evidence type="ECO:0000256" key="3">
    <source>
        <dbReference type="ARBA" id="ARBA00022448"/>
    </source>
</evidence>
<keyword evidence="4 9" id="KW-0812">Transmembrane</keyword>
<keyword evidence="12" id="KW-1185">Reference proteome</keyword>
<protein>
    <recommendedName>
        <fullName evidence="10">Major facilitator superfamily (MFS) profile domain-containing protein</fullName>
    </recommendedName>
</protein>
<reference evidence="11 12" key="1">
    <citation type="submission" date="2024-10" db="EMBL/GenBank/DDBJ databases">
        <authorList>
            <person name="Kim D."/>
        </authorList>
    </citation>
    <scope>NUCLEOTIDE SEQUENCE [LARGE SCALE GENOMIC DNA]</scope>
    <source>
        <strain evidence="11">Taebaek</strain>
    </source>
</reference>
<dbReference type="PROSITE" id="PS00216">
    <property type="entry name" value="SUGAR_TRANSPORT_1"/>
    <property type="match status" value="1"/>
</dbReference>
<feature type="compositionally biased region" description="Low complexity" evidence="8">
    <location>
        <begin position="1"/>
        <end position="11"/>
    </location>
</feature>
<comment type="caution">
    <text evidence="11">The sequence shown here is derived from an EMBL/GenBank/DDBJ whole genome shotgun (WGS) entry which is preliminary data.</text>
</comment>
<evidence type="ECO:0000256" key="2">
    <source>
        <dbReference type="ARBA" id="ARBA00010992"/>
    </source>
</evidence>
<dbReference type="PANTHER" id="PTHR48020">
    <property type="entry name" value="PROTON MYO-INOSITOL COTRANSPORTER"/>
    <property type="match status" value="1"/>
</dbReference>
<dbReference type="AlphaFoldDB" id="A0ABD2JZI8"/>
<feature type="transmembrane region" description="Helical" evidence="9">
    <location>
        <begin position="295"/>
        <end position="320"/>
    </location>
</feature>
<feature type="transmembrane region" description="Helical" evidence="9">
    <location>
        <begin position="332"/>
        <end position="354"/>
    </location>
</feature>
<dbReference type="GO" id="GO:0016020">
    <property type="term" value="C:membrane"/>
    <property type="evidence" value="ECO:0007669"/>
    <property type="project" value="UniProtKB-SubCell"/>
</dbReference>
<feature type="transmembrane region" description="Helical" evidence="9">
    <location>
        <begin position="109"/>
        <end position="128"/>
    </location>
</feature>
<dbReference type="PANTHER" id="PTHR48020:SF12">
    <property type="entry name" value="PROTON MYO-INOSITOL COTRANSPORTER"/>
    <property type="match status" value="1"/>
</dbReference>
<comment type="subcellular location">
    <subcellularLocation>
        <location evidence="1">Membrane</location>
        <topology evidence="1">Multi-pass membrane protein</topology>
    </subcellularLocation>
</comment>
<dbReference type="InterPro" id="IPR005828">
    <property type="entry name" value="MFS_sugar_transport-like"/>
</dbReference>
<dbReference type="PROSITE" id="PS50850">
    <property type="entry name" value="MFS"/>
    <property type="match status" value="1"/>
</dbReference>
<evidence type="ECO:0000313" key="12">
    <source>
        <dbReference type="Proteomes" id="UP001620645"/>
    </source>
</evidence>
<feature type="region of interest" description="Disordered" evidence="8">
    <location>
        <begin position="1"/>
        <end position="22"/>
    </location>
</feature>
<name>A0ABD2JZI8_HETSC</name>
<dbReference type="Gene3D" id="1.20.1250.20">
    <property type="entry name" value="MFS general substrate transporter like domains"/>
    <property type="match status" value="1"/>
</dbReference>
<dbReference type="InterPro" id="IPR020846">
    <property type="entry name" value="MFS_dom"/>
</dbReference>
<gene>
    <name evidence="11" type="ORF">niasHS_005800</name>
</gene>
<evidence type="ECO:0000256" key="7">
    <source>
        <dbReference type="RuleBase" id="RU003346"/>
    </source>
</evidence>
<dbReference type="Pfam" id="PF00083">
    <property type="entry name" value="Sugar_tr"/>
    <property type="match status" value="1"/>
</dbReference>
<feature type="transmembrane region" description="Helical" evidence="9">
    <location>
        <begin position="199"/>
        <end position="221"/>
    </location>
</feature>
<feature type="transmembrane region" description="Helical" evidence="9">
    <location>
        <begin position="392"/>
        <end position="418"/>
    </location>
</feature>
<dbReference type="NCBIfam" id="TIGR00879">
    <property type="entry name" value="SP"/>
    <property type="match status" value="1"/>
</dbReference>
<dbReference type="EMBL" id="JBICCN010000078">
    <property type="protein sequence ID" value="KAL3096041.1"/>
    <property type="molecule type" value="Genomic_DNA"/>
</dbReference>
<dbReference type="SUPFAM" id="SSF103473">
    <property type="entry name" value="MFS general substrate transporter"/>
    <property type="match status" value="1"/>
</dbReference>
<keyword evidence="3 7" id="KW-0813">Transport</keyword>
<evidence type="ECO:0000256" key="4">
    <source>
        <dbReference type="ARBA" id="ARBA00022692"/>
    </source>
</evidence>
<evidence type="ECO:0000256" key="6">
    <source>
        <dbReference type="ARBA" id="ARBA00023136"/>
    </source>
</evidence>
<evidence type="ECO:0000256" key="9">
    <source>
        <dbReference type="SAM" id="Phobius"/>
    </source>
</evidence>
<dbReference type="InterPro" id="IPR036259">
    <property type="entry name" value="MFS_trans_sf"/>
</dbReference>
<comment type="similarity">
    <text evidence="2 7">Belongs to the major facilitator superfamily. Sugar transporter (TC 2.A.1.1) family.</text>
</comment>
<dbReference type="InterPro" id="IPR003663">
    <property type="entry name" value="Sugar/inositol_transpt"/>
</dbReference>
<evidence type="ECO:0000256" key="1">
    <source>
        <dbReference type="ARBA" id="ARBA00004141"/>
    </source>
</evidence>
<feature type="transmembrane region" description="Helical" evidence="9">
    <location>
        <begin position="168"/>
        <end position="193"/>
    </location>
</feature>
<sequence>MVAVSPLSAPFSSPPPSSASSSARPSLVPSLSADVPNFFLRSVSWICSIGGFLFGYSASVINGSLMFMERELGLNSFTKGVVTSSIIVGAAIGAPIGGHLADHFGRKRVMVSLDLLFIAGVFATTFAPNFWCLIPFRAILGFAAGGHCSVGPVFLAEISTPESRSQNVTLNSLFIVLGELVAFAVCASLGNIFHNIDSIWRWMNLVVVLPAVILLFCHCLFVPESPRWLVGADRMEQAYSTLRRLRRTTVQTEQEIHEIGNIAMRKAAQQFDAAADNDETINGLMSILRTKWTRALLLIGLGIATTQQIYGVSMAMYYGTEVLRNIGMDDRVALIANISIGLVSFLSTWLGLLVIDRMGRRQMLMIGQFGAVCSHLAIVICAQCIPEGPTRAWAILGCLLVFLVFFQASIGPVTWLLLAEIFPLEIRGVGMGLSTLAIWVTNCAEGLLFPMALDQLGYPGTFLLLALLGLFALAFVWRFMPETRRKSLEEFEKEFQHGDWQALKKPGEKRRKLRRKVERTLSKIEEEERGERY</sequence>
<dbReference type="PRINTS" id="PR00171">
    <property type="entry name" value="SUGRTRNSPORT"/>
</dbReference>
<dbReference type="InterPro" id="IPR050814">
    <property type="entry name" value="Myo-inositol_Transporter"/>
</dbReference>
<dbReference type="Proteomes" id="UP001620645">
    <property type="component" value="Unassembled WGS sequence"/>
</dbReference>
<keyword evidence="6 9" id="KW-0472">Membrane</keyword>
<feature type="transmembrane region" description="Helical" evidence="9">
    <location>
        <begin position="458"/>
        <end position="477"/>
    </location>
</feature>
<evidence type="ECO:0000256" key="8">
    <source>
        <dbReference type="SAM" id="MobiDB-lite"/>
    </source>
</evidence>
<evidence type="ECO:0000256" key="5">
    <source>
        <dbReference type="ARBA" id="ARBA00022989"/>
    </source>
</evidence>